<dbReference type="GO" id="GO:0098609">
    <property type="term" value="P:cell-cell adhesion"/>
    <property type="evidence" value="ECO:0007669"/>
    <property type="project" value="InterPro"/>
</dbReference>
<evidence type="ECO:0000256" key="9">
    <source>
        <dbReference type="ARBA" id="ARBA00022989"/>
    </source>
</evidence>
<evidence type="ECO:0000256" key="14">
    <source>
        <dbReference type="SAM" id="Phobius"/>
    </source>
</evidence>
<keyword evidence="12" id="KW-0539">Nucleus</keyword>
<feature type="domain" description="Myosin-binding" evidence="15">
    <location>
        <begin position="134"/>
        <end position="417"/>
    </location>
</feature>
<evidence type="ECO:0000256" key="5">
    <source>
        <dbReference type="ARBA" id="ARBA00018125"/>
    </source>
</evidence>
<sequence length="615" mass="71345">MAESVIYEDTPFAEYLADIGSEEELIKQPLFELERDSQASDATLVSRFSQYMLNMLSYIQEILSTALPLQEENEFEERFKYLLCTSHLLNDTLSVYFYDSKKPKPIDVSDAGLYFGGISRRNFEILLSSIIGIIVVILTWLLHGTDSKDIGTKMMHLPAAFALALCGTFFLYRHMRRKATKTLYKSALYYVEKLVYNCQNFDIKLNKALIMIQEIELVSRGYRLSMPLSPISRIEQSSKSRRCGMLREIVYSILQEAFMSYRDAMVAMSSEILKENLAIMYNMYNIIPRPEGDEWDLKEEDILALEHLKHCFQKVHTKRRELLCHFLALDVMTPGRDSGRRDYEHHWATVNEYLDNLGTITGLYLDKIIAASANELSPKQDFLSQQTSQTITNKQLMTYLHRIASIEQHIRGVQAKLYICNEDARKYYETEGVVVSEDERKQLMIQYESISQDFTYMFQEWEDGKKALKDVMEPMLVDSDLSNSRQSIEEDAETLKDENDQDEDPIEKTHTIDWSRTDEPLDVLEQVFEAEAEIEVESVTKKLTREERIAIQKAKRIEEAKSKETRSNSERMVHELKDVLGRRKPLLSDDDHSQPTLEKPDSTQIRETLATIIAN</sequence>
<protein>
    <recommendedName>
        <fullName evidence="5">Vezatin</fullName>
    </recommendedName>
</protein>
<evidence type="ECO:0000259" key="15">
    <source>
        <dbReference type="Pfam" id="PF12632"/>
    </source>
</evidence>
<feature type="compositionally biased region" description="Basic and acidic residues" evidence="13">
    <location>
        <begin position="556"/>
        <end position="601"/>
    </location>
</feature>
<dbReference type="STRING" id="44941.A0A397UA58"/>
<keyword evidence="11 14" id="KW-0472">Membrane</keyword>
<keyword evidence="10" id="KW-0175">Coiled coil</keyword>
<keyword evidence="8" id="KW-0965">Cell junction</keyword>
<evidence type="ECO:0000256" key="7">
    <source>
        <dbReference type="ARBA" id="ARBA00022692"/>
    </source>
</evidence>
<evidence type="ECO:0000313" key="17">
    <source>
        <dbReference type="Proteomes" id="UP000266673"/>
    </source>
</evidence>
<keyword evidence="17" id="KW-1185">Reference proteome</keyword>
<dbReference type="Proteomes" id="UP000266673">
    <property type="component" value="Unassembled WGS sequence"/>
</dbReference>
<keyword evidence="7 14" id="KW-0812">Transmembrane</keyword>
<feature type="transmembrane region" description="Helical" evidence="14">
    <location>
        <begin position="154"/>
        <end position="172"/>
    </location>
</feature>
<dbReference type="EMBL" id="QKWP01001700">
    <property type="protein sequence ID" value="RIB07200.1"/>
    <property type="molecule type" value="Genomic_DNA"/>
</dbReference>
<evidence type="ECO:0000256" key="11">
    <source>
        <dbReference type="ARBA" id="ARBA00023136"/>
    </source>
</evidence>
<evidence type="ECO:0000256" key="3">
    <source>
        <dbReference type="ARBA" id="ARBA00004651"/>
    </source>
</evidence>
<dbReference type="PANTHER" id="PTHR15989">
    <property type="entry name" value="VEZATIN"/>
    <property type="match status" value="1"/>
</dbReference>
<evidence type="ECO:0000256" key="10">
    <source>
        <dbReference type="ARBA" id="ARBA00023054"/>
    </source>
</evidence>
<keyword evidence="6" id="KW-1003">Cell membrane</keyword>
<dbReference type="GO" id="GO:0005634">
    <property type="term" value="C:nucleus"/>
    <property type="evidence" value="ECO:0007669"/>
    <property type="project" value="UniProtKB-SubCell"/>
</dbReference>
<reference evidence="16 17" key="1">
    <citation type="submission" date="2018-06" db="EMBL/GenBank/DDBJ databases">
        <title>Comparative genomics reveals the genomic features of Rhizophagus irregularis, R. cerebriforme, R. diaphanum and Gigaspora rosea, and their symbiotic lifestyle signature.</title>
        <authorList>
            <person name="Morin E."/>
            <person name="San Clemente H."/>
            <person name="Chen E.C.H."/>
            <person name="De La Providencia I."/>
            <person name="Hainaut M."/>
            <person name="Kuo A."/>
            <person name="Kohler A."/>
            <person name="Murat C."/>
            <person name="Tang N."/>
            <person name="Roy S."/>
            <person name="Loubradou J."/>
            <person name="Henrissat B."/>
            <person name="Grigoriev I.V."/>
            <person name="Corradi N."/>
            <person name="Roux C."/>
            <person name="Martin F.M."/>
        </authorList>
    </citation>
    <scope>NUCLEOTIDE SEQUENCE [LARGE SCALE GENOMIC DNA]</scope>
    <source>
        <strain evidence="16 17">DAOM 194757</strain>
    </source>
</reference>
<dbReference type="GO" id="GO:0005886">
    <property type="term" value="C:plasma membrane"/>
    <property type="evidence" value="ECO:0007669"/>
    <property type="project" value="UniProtKB-SubCell"/>
</dbReference>
<evidence type="ECO:0000256" key="2">
    <source>
        <dbReference type="ARBA" id="ARBA00004536"/>
    </source>
</evidence>
<proteinExistence type="inferred from homology"/>
<dbReference type="AlphaFoldDB" id="A0A397UA58"/>
<comment type="subcellular location">
    <subcellularLocation>
        <location evidence="2">Cell junction</location>
        <location evidence="2">Adherens junction</location>
    </subcellularLocation>
    <subcellularLocation>
        <location evidence="3">Cell membrane</location>
        <topology evidence="3">Multi-pass membrane protein</topology>
    </subcellularLocation>
    <subcellularLocation>
        <location evidence="1">Nucleus</location>
    </subcellularLocation>
</comment>
<dbReference type="InterPro" id="IPR026858">
    <property type="entry name" value="Vezatin"/>
</dbReference>
<feature type="region of interest" description="Disordered" evidence="13">
    <location>
        <begin position="556"/>
        <end position="607"/>
    </location>
</feature>
<evidence type="ECO:0000256" key="4">
    <source>
        <dbReference type="ARBA" id="ARBA00007245"/>
    </source>
</evidence>
<evidence type="ECO:0000313" key="16">
    <source>
        <dbReference type="EMBL" id="RIB07200.1"/>
    </source>
</evidence>
<evidence type="ECO:0000256" key="8">
    <source>
        <dbReference type="ARBA" id="ARBA00022949"/>
    </source>
</evidence>
<evidence type="ECO:0000256" key="6">
    <source>
        <dbReference type="ARBA" id="ARBA00022475"/>
    </source>
</evidence>
<dbReference type="GO" id="GO:0017022">
    <property type="term" value="F:myosin binding"/>
    <property type="evidence" value="ECO:0007669"/>
    <property type="project" value="InterPro"/>
</dbReference>
<dbReference type="OrthoDB" id="21151at2759"/>
<name>A0A397UA58_9GLOM</name>
<dbReference type="PANTHER" id="PTHR15989:SF5">
    <property type="entry name" value="VEZATIN"/>
    <property type="match status" value="1"/>
</dbReference>
<evidence type="ECO:0000256" key="1">
    <source>
        <dbReference type="ARBA" id="ARBA00004123"/>
    </source>
</evidence>
<feature type="region of interest" description="Disordered" evidence="13">
    <location>
        <begin position="479"/>
        <end position="514"/>
    </location>
</feature>
<accession>A0A397UA58</accession>
<comment type="caution">
    <text evidence="16">The sequence shown here is derived from an EMBL/GenBank/DDBJ whole genome shotgun (WGS) entry which is preliminary data.</text>
</comment>
<evidence type="ECO:0000256" key="12">
    <source>
        <dbReference type="ARBA" id="ARBA00023242"/>
    </source>
</evidence>
<comment type="similarity">
    <text evidence="4">Belongs to the vezatin family.</text>
</comment>
<dbReference type="Pfam" id="PF12632">
    <property type="entry name" value="Vezatin"/>
    <property type="match status" value="1"/>
</dbReference>
<organism evidence="16 17">
    <name type="scientific">Gigaspora rosea</name>
    <dbReference type="NCBI Taxonomy" id="44941"/>
    <lineage>
        <taxon>Eukaryota</taxon>
        <taxon>Fungi</taxon>
        <taxon>Fungi incertae sedis</taxon>
        <taxon>Mucoromycota</taxon>
        <taxon>Glomeromycotina</taxon>
        <taxon>Glomeromycetes</taxon>
        <taxon>Diversisporales</taxon>
        <taxon>Gigasporaceae</taxon>
        <taxon>Gigaspora</taxon>
    </lineage>
</organism>
<evidence type="ECO:0000256" key="13">
    <source>
        <dbReference type="SAM" id="MobiDB-lite"/>
    </source>
</evidence>
<dbReference type="InterPro" id="IPR026859">
    <property type="entry name" value="Myosin-bd"/>
</dbReference>
<gene>
    <name evidence="16" type="ORF">C2G38_2147689</name>
</gene>
<keyword evidence="9 14" id="KW-1133">Transmembrane helix</keyword>
<feature type="transmembrane region" description="Helical" evidence="14">
    <location>
        <begin position="123"/>
        <end position="142"/>
    </location>
</feature>